<dbReference type="RefSeq" id="WP_286346945.1">
    <property type="nucleotide sequence ID" value="NZ_AP027733.1"/>
</dbReference>
<keyword evidence="2" id="KW-1185">Reference proteome</keyword>
<evidence type="ECO:0000313" key="2">
    <source>
        <dbReference type="Proteomes" id="UP001321486"/>
    </source>
</evidence>
<geneLocation type="plasmid" evidence="1 2">
    <name>pNBRC108728a</name>
</geneLocation>
<dbReference type="Proteomes" id="UP001321486">
    <property type="component" value="Plasmid pNBRC108728a"/>
</dbReference>
<protein>
    <submittedName>
        <fullName evidence="1">Uncharacterized protein</fullName>
    </submittedName>
</protein>
<proteinExistence type="predicted"/>
<dbReference type="EMBL" id="AP027733">
    <property type="protein sequence ID" value="BDZ52662.1"/>
    <property type="molecule type" value="Genomic_DNA"/>
</dbReference>
<evidence type="ECO:0000313" key="1">
    <source>
        <dbReference type="EMBL" id="BDZ52662.1"/>
    </source>
</evidence>
<keyword evidence="1" id="KW-0614">Plasmid</keyword>
<reference evidence="2" key="1">
    <citation type="journal article" date="2019" name="Int. J. Syst. Evol. Microbiol.">
        <title>The Global Catalogue of Microorganisms (GCM) 10K type strain sequencing project: providing services to taxonomists for standard genome sequencing and annotation.</title>
        <authorList>
            <consortium name="The Broad Institute Genomics Platform"/>
            <consortium name="The Broad Institute Genome Sequencing Center for Infectious Disease"/>
            <person name="Wu L."/>
            <person name="Ma J."/>
        </authorList>
    </citation>
    <scope>NUCLEOTIDE SEQUENCE [LARGE SCALE GENOMIC DNA]</scope>
    <source>
        <strain evidence="2">NBRC 108728</strain>
    </source>
</reference>
<name>A0ABM8GW29_9MICO</name>
<sequence>MTTSTATTAVFIVCTDRQKPGQSNFFSAEAEGRQKVARLATEKPNQLHQLFVVRLTDDDDFGALDAFTPTEADVALAEHLPTDTEPTATPRNLAR</sequence>
<organism evidence="1 2">
    <name type="scientific">Frondihabitans sucicola</name>
    <dbReference type="NCBI Taxonomy" id="1268041"/>
    <lineage>
        <taxon>Bacteria</taxon>
        <taxon>Bacillati</taxon>
        <taxon>Actinomycetota</taxon>
        <taxon>Actinomycetes</taxon>
        <taxon>Micrococcales</taxon>
        <taxon>Microbacteriaceae</taxon>
        <taxon>Frondihabitans</taxon>
    </lineage>
</organism>
<gene>
    <name evidence="1" type="ORF">GCM10025867_49030</name>
</gene>
<accession>A0ABM8GW29</accession>